<organism evidence="1 2">
    <name type="scientific">Primorskyibacter sedentarius</name>
    <dbReference type="NCBI Taxonomy" id="745311"/>
    <lineage>
        <taxon>Bacteria</taxon>
        <taxon>Pseudomonadati</taxon>
        <taxon>Pseudomonadota</taxon>
        <taxon>Alphaproteobacteria</taxon>
        <taxon>Rhodobacterales</taxon>
        <taxon>Roseobacteraceae</taxon>
        <taxon>Primorskyibacter</taxon>
    </lineage>
</organism>
<accession>A0A4R3JK03</accession>
<reference evidence="1 2" key="1">
    <citation type="submission" date="2019-03" db="EMBL/GenBank/DDBJ databases">
        <title>Genomic Encyclopedia of Type Strains, Phase IV (KMG-IV): sequencing the most valuable type-strain genomes for metagenomic binning, comparative biology and taxonomic classification.</title>
        <authorList>
            <person name="Goeker M."/>
        </authorList>
    </citation>
    <scope>NUCLEOTIDE SEQUENCE [LARGE SCALE GENOMIC DNA]</scope>
    <source>
        <strain evidence="1 2">DSM 104836</strain>
    </source>
</reference>
<protein>
    <submittedName>
        <fullName evidence="1">Uncharacterized protein</fullName>
    </submittedName>
</protein>
<evidence type="ECO:0000313" key="1">
    <source>
        <dbReference type="EMBL" id="TCS66593.1"/>
    </source>
</evidence>
<dbReference type="AlphaFoldDB" id="A0A4R3JK03"/>
<gene>
    <name evidence="1" type="ORF">EDD52_102410</name>
</gene>
<comment type="caution">
    <text evidence="1">The sequence shown here is derived from an EMBL/GenBank/DDBJ whole genome shotgun (WGS) entry which is preliminary data.</text>
</comment>
<keyword evidence="2" id="KW-1185">Reference proteome</keyword>
<sequence>MGLNTVSKSPFCGEKPETGAIRAGFAVSLLEPTGQIVAN</sequence>
<dbReference type="Proteomes" id="UP000295696">
    <property type="component" value="Unassembled WGS sequence"/>
</dbReference>
<name>A0A4R3JK03_9RHOB</name>
<proteinExistence type="predicted"/>
<dbReference type="EMBL" id="SLZU01000002">
    <property type="protein sequence ID" value="TCS66593.1"/>
    <property type="molecule type" value="Genomic_DNA"/>
</dbReference>
<evidence type="ECO:0000313" key="2">
    <source>
        <dbReference type="Proteomes" id="UP000295696"/>
    </source>
</evidence>